<dbReference type="Gene3D" id="3.40.50.10490">
    <property type="entry name" value="Glucose-6-phosphate isomerase like protein, domain 1"/>
    <property type="match status" value="1"/>
</dbReference>
<dbReference type="InterPro" id="IPR046348">
    <property type="entry name" value="SIS_dom_sf"/>
</dbReference>
<feature type="domain" description="SIS" evidence="5">
    <location>
        <begin position="144"/>
        <end position="281"/>
    </location>
</feature>
<dbReference type="PANTHER" id="PTHR30514:SF18">
    <property type="entry name" value="RPIR-FAMILY TRANSCRIPTIONAL REGULATOR"/>
    <property type="match status" value="1"/>
</dbReference>
<organism evidence="6 7">
    <name type="scientific">Marinobacterium aestuariivivens</name>
    <dbReference type="NCBI Taxonomy" id="1698799"/>
    <lineage>
        <taxon>Bacteria</taxon>
        <taxon>Pseudomonadati</taxon>
        <taxon>Pseudomonadota</taxon>
        <taxon>Gammaproteobacteria</taxon>
        <taxon>Oceanospirillales</taxon>
        <taxon>Oceanospirillaceae</taxon>
        <taxon>Marinobacterium</taxon>
    </lineage>
</organism>
<dbReference type="EMBL" id="JBHSWE010000001">
    <property type="protein sequence ID" value="MFC6672622.1"/>
    <property type="molecule type" value="Genomic_DNA"/>
</dbReference>
<keyword evidence="3" id="KW-0804">Transcription</keyword>
<dbReference type="InterPro" id="IPR001347">
    <property type="entry name" value="SIS_dom"/>
</dbReference>
<dbReference type="RefSeq" id="WP_379911051.1">
    <property type="nucleotide sequence ID" value="NZ_JBHSWE010000001.1"/>
</dbReference>
<evidence type="ECO:0000256" key="2">
    <source>
        <dbReference type="ARBA" id="ARBA00023125"/>
    </source>
</evidence>
<comment type="caution">
    <text evidence="6">The sequence shown here is derived from an EMBL/GenBank/DDBJ whole genome shotgun (WGS) entry which is preliminary data.</text>
</comment>
<dbReference type="Pfam" id="PF01380">
    <property type="entry name" value="SIS"/>
    <property type="match status" value="1"/>
</dbReference>
<keyword evidence="1" id="KW-0805">Transcription regulation</keyword>
<keyword evidence="7" id="KW-1185">Reference proteome</keyword>
<name>A0ABW2A515_9GAMM</name>
<evidence type="ECO:0000313" key="6">
    <source>
        <dbReference type="EMBL" id="MFC6672622.1"/>
    </source>
</evidence>
<reference evidence="7" key="1">
    <citation type="journal article" date="2019" name="Int. J. Syst. Evol. Microbiol.">
        <title>The Global Catalogue of Microorganisms (GCM) 10K type strain sequencing project: providing services to taxonomists for standard genome sequencing and annotation.</title>
        <authorList>
            <consortium name="The Broad Institute Genomics Platform"/>
            <consortium name="The Broad Institute Genome Sequencing Center for Infectious Disease"/>
            <person name="Wu L."/>
            <person name="Ma J."/>
        </authorList>
    </citation>
    <scope>NUCLEOTIDE SEQUENCE [LARGE SCALE GENOMIC DNA]</scope>
    <source>
        <strain evidence="7">NBRC 111756</strain>
    </source>
</reference>
<sequence length="301" mass="31956">MKPPQTPVPENLDSLRRLLGLLDSGEAPIRLGARSRRVLAAMLEQPSASALASITELAERFDVNPSTLSRLAQRLGFSGFGGLQELFRRALTDSGSHFYSDQASLLAATAESPGLDLLARLGRQESGNIAAMVDALDPAAFDRAGELLARAPRVRLYGMRQFFALSYFLAYGLGMIRGEVAPLNAGAQGIADALAPLEPGDVLVVASCFPYTASVVRTAEIARTRGLEVVALTDSTASPLAAAASCCFLVPNQSLFYSNAMAAFFVFAEALLSEVARRLGNDAVAALRRREALISELSPLP</sequence>
<dbReference type="PANTHER" id="PTHR30514">
    <property type="entry name" value="GLUCOKINASE"/>
    <property type="match status" value="1"/>
</dbReference>
<dbReference type="SUPFAM" id="SSF53697">
    <property type="entry name" value="SIS domain"/>
    <property type="match status" value="1"/>
</dbReference>
<dbReference type="PROSITE" id="PS51464">
    <property type="entry name" value="SIS"/>
    <property type="match status" value="1"/>
</dbReference>
<dbReference type="SUPFAM" id="SSF46689">
    <property type="entry name" value="Homeodomain-like"/>
    <property type="match status" value="1"/>
</dbReference>
<dbReference type="Proteomes" id="UP001596422">
    <property type="component" value="Unassembled WGS sequence"/>
</dbReference>
<dbReference type="Gene3D" id="1.10.10.10">
    <property type="entry name" value="Winged helix-like DNA-binding domain superfamily/Winged helix DNA-binding domain"/>
    <property type="match status" value="1"/>
</dbReference>
<dbReference type="InterPro" id="IPR047640">
    <property type="entry name" value="RpiR-like"/>
</dbReference>
<protein>
    <submittedName>
        <fullName evidence="6">MurR/RpiR family transcriptional regulator</fullName>
    </submittedName>
</protein>
<dbReference type="CDD" id="cd05013">
    <property type="entry name" value="SIS_RpiR"/>
    <property type="match status" value="1"/>
</dbReference>
<feature type="domain" description="HTH rpiR-type" evidence="4">
    <location>
        <begin position="18"/>
        <end position="94"/>
    </location>
</feature>
<dbReference type="PROSITE" id="PS51071">
    <property type="entry name" value="HTH_RPIR"/>
    <property type="match status" value="1"/>
</dbReference>
<keyword evidence="2" id="KW-0238">DNA-binding</keyword>
<evidence type="ECO:0000256" key="3">
    <source>
        <dbReference type="ARBA" id="ARBA00023163"/>
    </source>
</evidence>
<accession>A0ABW2A515</accession>
<dbReference type="InterPro" id="IPR035472">
    <property type="entry name" value="RpiR-like_SIS"/>
</dbReference>
<proteinExistence type="predicted"/>
<evidence type="ECO:0000259" key="4">
    <source>
        <dbReference type="PROSITE" id="PS51071"/>
    </source>
</evidence>
<dbReference type="InterPro" id="IPR036388">
    <property type="entry name" value="WH-like_DNA-bd_sf"/>
</dbReference>
<evidence type="ECO:0000259" key="5">
    <source>
        <dbReference type="PROSITE" id="PS51464"/>
    </source>
</evidence>
<evidence type="ECO:0000313" key="7">
    <source>
        <dbReference type="Proteomes" id="UP001596422"/>
    </source>
</evidence>
<evidence type="ECO:0000256" key="1">
    <source>
        <dbReference type="ARBA" id="ARBA00023015"/>
    </source>
</evidence>
<gene>
    <name evidence="6" type="ORF">ACFQDL_23015</name>
</gene>
<dbReference type="InterPro" id="IPR000281">
    <property type="entry name" value="HTH_RpiR"/>
</dbReference>
<dbReference type="Pfam" id="PF01418">
    <property type="entry name" value="HTH_6"/>
    <property type="match status" value="1"/>
</dbReference>
<dbReference type="InterPro" id="IPR009057">
    <property type="entry name" value="Homeodomain-like_sf"/>
</dbReference>